<keyword evidence="1" id="KW-0732">Signal</keyword>
<reference evidence="6 7" key="1">
    <citation type="journal article" date="2016" name="Nat. Commun.">
        <title>Thousands of microbial genomes shed light on interconnected biogeochemical processes in an aquifer system.</title>
        <authorList>
            <person name="Anantharaman K."/>
            <person name="Brown C.T."/>
            <person name="Hug L.A."/>
            <person name="Sharon I."/>
            <person name="Castelle C.J."/>
            <person name="Probst A.J."/>
            <person name="Thomas B.C."/>
            <person name="Singh A."/>
            <person name="Wilkins M.J."/>
            <person name="Karaoz U."/>
            <person name="Brodie E.L."/>
            <person name="Williams K.H."/>
            <person name="Hubbard S.S."/>
            <person name="Banfield J.F."/>
        </authorList>
    </citation>
    <scope>NUCLEOTIDE SEQUENCE [LARGE SCALE GENOMIC DNA]</scope>
</reference>
<keyword evidence="4" id="KW-0812">Transmembrane</keyword>
<feature type="domain" description="LamG-like jellyroll fold" evidence="5">
    <location>
        <begin position="662"/>
        <end position="803"/>
    </location>
</feature>
<dbReference type="STRING" id="1798374.A2Z33_01750"/>
<proteinExistence type="predicted"/>
<feature type="domain" description="LamG-like jellyroll fold" evidence="5">
    <location>
        <begin position="1150"/>
        <end position="1297"/>
    </location>
</feature>
<sequence length="1550" mass="166413">MINIIKNHNKIYKLLVATSAMFLIAFLPLVIMTLRNARKTEAVWYDDSWQYRARVTFTNSGGGANDRKVLVEVDTRYGAGQAMEGQIQSDCGDIRFTDINGRILQYYLDSASGACNTSSTDFWVLLPTVYGIPNTTVIYMYYGQLRADNDTAGQQFSETTFTAASTTFSSEEVTVGPVIYLKFDEVSSVYCDDSPICSSTANGGGGGFYGTPPTYQDDTLCVKDQCLYFNGTDTAVDISSTDKLDFDIGLNAGWTFSFWARAMSDGSGSAGRIMEKGTSTYIRTTNEGTDGYMDLEASFDEATDATVTVTDGITLGKWQHIALTYTNDGDDEISLYIDGDLKGTSTTGVGPPAADTYSLEIGGVTAWFHGSVDDFKVYASERSAAQVKQDFLAAAAHKGGAAEVGMRDPHEYLSNGLTGYWNFDHISGNATDISGLGLTLTNNGTATFEGGKYGQAAELVPASFQYFSTATTIYNVRTVSFWVYPDNTTNYFIDLNGSAYISSSGGTVSTTGFSGKTTIYVNGGVSSILTASTWQMVTVTTDTAITASAFRVGKISSNYLDGRIDEVRIYTQTMKGADVSALFAWAPPPWGWWNMEFQSGYESFIFDRSPYQHHGTALGNNDDGANGVTHWVPGKYGQGFRFDGVNDYIDLDNDDLLDFGTGGITLEAWVKTTQDCTGNKVYVGQRANNPDYWLGCRAGTGYSVAGIDFDSSTSDSAGIGGTTQINDGQWHHVVGVKSGHSPATITIFVDGREENSAIRYYGGNFNFGATNAIQIGRHNVSPYYYADAIIDEVKIWNYARTQAQIIVSMNGGHPIPGSPVGSSVLDLSFDEMNGDTAHDESTYGNDGDLGSSGTSCPQSSDSSCPSWTTEGMVNGALDFETDTTTDDYVDLGNPASLQATGSATWAAWVYPEYLSTDTFEIFSKQGNSSDQGWKLAKDDTSDAFEVAVYDASNNMTNRVSNTIPTTGIWYHVAGVYNAENQTLDIYINGKLDNGTLTGTVPSAQRNSGQNVNIGRRPLGDLYWDGKIDEVKMYTVALTADQIKVLYAEKSAAIMGAYSTNADETTGGSLSRARQYCAPGHTVTCDPPTMEFTMDENTGSNIYERSGKVYTGTLTNGADWTPGRFGSAVRLDGTNDYVNLGTGLSAVSGYSAVTIQAWVYKRSNPASAAQIVGFGEYNGGTPTASSRINLNITSGGFPDCRAEAPDTDSLQTVVGTTALLSGEWGFVVCVYDIFHDTITIYLNGVIQYTSGTPSFTNTSLDSTTTTSNSMGAEETGSSPYFDGYVDEVRVYGYARTPAQIYWDMLNGAPVIWYKFDDCTGTTAYNSAPTADTSAPGENLTITIGTSGNNDAAGSCGSGTGTQAWNNGTTGKINYSIDFDGNDDRGTTGSIQVFAAANATFTDVSWGGWFYPKTSIASKTMIEKEYEVRLQTDANGYPICDIDQTVGGWTTNTAGATAKALTTGSWQHVMCTFSKSGIKVYVNGVLTDSWGIVNSITAVSSTIDIAQNSAGAQRFQGQMDDVMLFAYPLTATQIRTVMNEGAVRFSPSTGAP</sequence>
<feature type="domain" description="LamG-like jellyroll fold" evidence="5">
    <location>
        <begin position="1400"/>
        <end position="1530"/>
    </location>
</feature>
<feature type="region of interest" description="Disordered" evidence="3">
    <location>
        <begin position="835"/>
        <end position="867"/>
    </location>
</feature>
<comment type="caution">
    <text evidence="6">The sequence shown here is derived from an EMBL/GenBank/DDBJ whole genome shotgun (WGS) entry which is preliminary data.</text>
</comment>
<dbReference type="InterPro" id="IPR018765">
    <property type="entry name" value="DUF2341"/>
</dbReference>
<dbReference type="EMBL" id="MFJD01000007">
    <property type="protein sequence ID" value="OGG02502.1"/>
    <property type="molecule type" value="Genomic_DNA"/>
</dbReference>
<dbReference type="PANTHER" id="PTHR42535:SF2">
    <property type="entry name" value="CHROMOSOME UNDETERMINED SCAFFOLD_146, WHOLE GENOME SHOTGUN SEQUENCE"/>
    <property type="match status" value="1"/>
</dbReference>
<dbReference type="InterPro" id="IPR006558">
    <property type="entry name" value="LamG-like"/>
</dbReference>
<dbReference type="SUPFAM" id="SSF49899">
    <property type="entry name" value="Concanavalin A-like lectins/glucanases"/>
    <property type="match status" value="6"/>
</dbReference>
<protein>
    <recommendedName>
        <fullName evidence="5">LamG-like jellyroll fold domain-containing protein</fullName>
    </recommendedName>
</protein>
<organism evidence="6 7">
    <name type="scientific">Candidatus Gottesmanbacteria bacterium RBG_16_52_11</name>
    <dbReference type="NCBI Taxonomy" id="1798374"/>
    <lineage>
        <taxon>Bacteria</taxon>
        <taxon>Candidatus Gottesmaniibacteriota</taxon>
    </lineage>
</organism>
<keyword evidence="4" id="KW-1133">Transmembrane helix</keyword>
<feature type="domain" description="LamG-like jellyroll fold" evidence="5">
    <location>
        <begin position="252"/>
        <end position="385"/>
    </location>
</feature>
<dbReference type="PANTHER" id="PTHR42535">
    <property type="entry name" value="OOKINETE PROTEIN, PUTATIVE-RELATED"/>
    <property type="match status" value="1"/>
</dbReference>
<keyword evidence="4" id="KW-0472">Membrane</keyword>
<dbReference type="Pfam" id="PF13385">
    <property type="entry name" value="Laminin_G_3"/>
    <property type="match status" value="5"/>
</dbReference>
<evidence type="ECO:0000256" key="4">
    <source>
        <dbReference type="SAM" id="Phobius"/>
    </source>
</evidence>
<evidence type="ECO:0000256" key="1">
    <source>
        <dbReference type="ARBA" id="ARBA00022729"/>
    </source>
</evidence>
<accession>A0A1F5YRI6</accession>
<name>A0A1F5YRI6_9BACT</name>
<evidence type="ECO:0000256" key="3">
    <source>
        <dbReference type="SAM" id="MobiDB-lite"/>
    </source>
</evidence>
<evidence type="ECO:0000259" key="5">
    <source>
        <dbReference type="SMART" id="SM00560"/>
    </source>
</evidence>
<keyword evidence="2" id="KW-1015">Disulfide bond</keyword>
<dbReference type="Pfam" id="PF10102">
    <property type="entry name" value="DUF2341"/>
    <property type="match status" value="1"/>
</dbReference>
<evidence type="ECO:0000313" key="7">
    <source>
        <dbReference type="Proteomes" id="UP000178448"/>
    </source>
</evidence>
<evidence type="ECO:0000256" key="2">
    <source>
        <dbReference type="ARBA" id="ARBA00023157"/>
    </source>
</evidence>
<feature type="domain" description="LamG-like jellyroll fold" evidence="5">
    <location>
        <begin position="901"/>
        <end position="1040"/>
    </location>
</feature>
<dbReference type="Proteomes" id="UP000178448">
    <property type="component" value="Unassembled WGS sequence"/>
</dbReference>
<gene>
    <name evidence="6" type="ORF">A2Z33_01750</name>
</gene>
<dbReference type="SMART" id="SM00560">
    <property type="entry name" value="LamGL"/>
    <property type="match status" value="5"/>
</dbReference>
<dbReference type="InterPro" id="IPR013320">
    <property type="entry name" value="ConA-like_dom_sf"/>
</dbReference>
<feature type="compositionally biased region" description="Low complexity" evidence="3">
    <location>
        <begin position="851"/>
        <end position="866"/>
    </location>
</feature>
<feature type="transmembrane region" description="Helical" evidence="4">
    <location>
        <begin position="12"/>
        <end position="31"/>
    </location>
</feature>
<dbReference type="Gene3D" id="2.60.120.200">
    <property type="match status" value="7"/>
</dbReference>
<evidence type="ECO:0000313" key="6">
    <source>
        <dbReference type="EMBL" id="OGG02502.1"/>
    </source>
</evidence>